<dbReference type="GeneTree" id="ENSGT00940000154616"/>
<protein>
    <recommendedName>
        <fullName evidence="16">Zinc finger and BTB domain containing 32</fullName>
    </recommendedName>
</protein>
<keyword evidence="9" id="KW-0539">Nucleus</keyword>
<feature type="domain" description="BTB" evidence="12">
    <location>
        <begin position="37"/>
        <end position="103"/>
    </location>
</feature>
<comment type="subcellular location">
    <subcellularLocation>
        <location evidence="1">Nucleus</location>
    </subcellularLocation>
</comment>
<keyword evidence="8" id="KW-0804">Transcription</keyword>
<evidence type="ECO:0000256" key="6">
    <source>
        <dbReference type="ARBA" id="ARBA00022833"/>
    </source>
</evidence>
<evidence type="ECO:0000256" key="3">
    <source>
        <dbReference type="ARBA" id="ARBA00022723"/>
    </source>
</evidence>
<organism evidence="14 15">
    <name type="scientific">Poecilia formosa</name>
    <name type="common">Amazon molly</name>
    <name type="synonym">Limia formosa</name>
    <dbReference type="NCBI Taxonomy" id="48698"/>
    <lineage>
        <taxon>Eukaryota</taxon>
        <taxon>Metazoa</taxon>
        <taxon>Chordata</taxon>
        <taxon>Craniata</taxon>
        <taxon>Vertebrata</taxon>
        <taxon>Euteleostomi</taxon>
        <taxon>Actinopterygii</taxon>
        <taxon>Neopterygii</taxon>
        <taxon>Teleostei</taxon>
        <taxon>Neoteleostei</taxon>
        <taxon>Acanthomorphata</taxon>
        <taxon>Ovalentaria</taxon>
        <taxon>Atherinomorphae</taxon>
        <taxon>Cyprinodontiformes</taxon>
        <taxon>Poeciliidae</taxon>
        <taxon>Poeciliinae</taxon>
        <taxon>Poecilia</taxon>
    </lineage>
</organism>
<feature type="compositionally biased region" description="Basic and acidic residues" evidence="11">
    <location>
        <begin position="149"/>
        <end position="170"/>
    </location>
</feature>
<dbReference type="Ensembl" id="ENSPFOT00000006495.2">
    <property type="protein sequence ID" value="ENSPFOP00000006484.1"/>
    <property type="gene ID" value="ENSPFOG00000006491.2"/>
</dbReference>
<feature type="region of interest" description="Disordered" evidence="11">
    <location>
        <begin position="136"/>
        <end position="179"/>
    </location>
</feature>
<sequence length="687" mass="77890">LDNTKLGEHSEMIRINNTQYFHFLQQADVLRQSGSLCDAIISVQSQTFRAHRLVLACASRALAQHLAKSDADSPAHCTLEYFSPHTFQQVLDFIYTQALEVPVKDLQQLLRAAQVLEMQLLEDQCRKQLDRLEAREKDKNGEAVDLTEEEKSVEEKNQKQKSRPVSESKVQKTSSPVEKPSFGIVMESASIADSADVPANQQSPKRKAKLSPISATLCNRDSVITRPNSSGSSFSSAWAFPTNMWDNGNHLNTLMRIAGNYSNFFASHPLPSSNQTSVVCPFPLSSQHMFPLLSSHFQTPLQSTALGYSRLHPHPYAQNLYTETSRMGSMIKNGILKRKKLSHTSQTVETRASFTFLLDRFHLLTLPCHIKSVGLLTQARVCVEKKISSGVSHYLVPCNQIFHQRISKLIFSNKRKHFCLWHRCLICTVPSAGLKQTKYASRSYPEVPKVRERADGCQHCSSRLLCDPLLRESASTQLADSSHRICKEACASAWRTNAALEETRKQPTPDLCRLRFLECFNLKNHTFCKRFLRRYACKGDRKVFLHMPTVQNHIKPGTGQNCDGCQFCGRDAVQHAANARDHRGEKPYQCKHCPKKFSLKHQLDTHHRVHTGEKPFECRLCGQRSRDYSAMIKHLRTHGGAAPYQCTVCLEFCSSLVAMQRHIKSHAVQDFPPDWSINNTYLYISHI</sequence>
<evidence type="ECO:0000256" key="10">
    <source>
        <dbReference type="PROSITE-ProRule" id="PRU00042"/>
    </source>
</evidence>
<dbReference type="PROSITE" id="PS50157">
    <property type="entry name" value="ZINC_FINGER_C2H2_2"/>
    <property type="match status" value="2"/>
</dbReference>
<evidence type="ECO:0000256" key="7">
    <source>
        <dbReference type="ARBA" id="ARBA00023015"/>
    </source>
</evidence>
<dbReference type="InterPro" id="IPR000210">
    <property type="entry name" value="BTB/POZ_dom"/>
</dbReference>
<name>A0A087XL31_POEFO</name>
<dbReference type="SMART" id="SM00355">
    <property type="entry name" value="ZnF_C2H2"/>
    <property type="match status" value="3"/>
</dbReference>
<dbReference type="SMART" id="SM00225">
    <property type="entry name" value="BTB"/>
    <property type="match status" value="1"/>
</dbReference>
<keyword evidence="6" id="KW-0862">Zinc</keyword>
<dbReference type="EMBL" id="AYCK01007822">
    <property type="status" value="NOT_ANNOTATED_CDS"/>
    <property type="molecule type" value="Genomic_DNA"/>
</dbReference>
<keyword evidence="4" id="KW-0677">Repeat</keyword>
<keyword evidence="5 10" id="KW-0863">Zinc-finger</keyword>
<keyword evidence="3" id="KW-0479">Metal-binding</keyword>
<accession>A0A087XL31</accession>
<dbReference type="PROSITE" id="PS50097">
    <property type="entry name" value="BTB"/>
    <property type="match status" value="1"/>
</dbReference>
<feature type="domain" description="C2H2-type" evidence="13">
    <location>
        <begin position="588"/>
        <end position="615"/>
    </location>
</feature>
<keyword evidence="7" id="KW-0805">Transcription regulation</keyword>
<keyword evidence="15" id="KW-1185">Reference proteome</keyword>
<dbReference type="InterPro" id="IPR036236">
    <property type="entry name" value="Znf_C2H2_sf"/>
</dbReference>
<dbReference type="InterPro" id="IPR011333">
    <property type="entry name" value="SKP1/BTB/POZ_sf"/>
</dbReference>
<evidence type="ECO:0000259" key="13">
    <source>
        <dbReference type="PROSITE" id="PS50157"/>
    </source>
</evidence>
<dbReference type="Proteomes" id="UP000028760">
    <property type="component" value="Unassembled WGS sequence"/>
</dbReference>
<dbReference type="GO" id="GO:0008270">
    <property type="term" value="F:zinc ion binding"/>
    <property type="evidence" value="ECO:0007669"/>
    <property type="project" value="UniProtKB-KW"/>
</dbReference>
<evidence type="ECO:0008006" key="16">
    <source>
        <dbReference type="Google" id="ProtNLM"/>
    </source>
</evidence>
<dbReference type="PANTHER" id="PTHR24394:SF48">
    <property type="entry name" value="ZINC FINGER PROTEIN 771"/>
    <property type="match status" value="1"/>
</dbReference>
<dbReference type="FunFam" id="3.30.160.60:FF:000553">
    <property type="entry name" value="Zinc finger and BTB domain-containing protein 16"/>
    <property type="match status" value="1"/>
</dbReference>
<dbReference type="GO" id="GO:0003677">
    <property type="term" value="F:DNA binding"/>
    <property type="evidence" value="ECO:0007669"/>
    <property type="project" value="UniProtKB-KW"/>
</dbReference>
<dbReference type="PROSITE" id="PS00028">
    <property type="entry name" value="ZINC_FINGER_C2H2_1"/>
    <property type="match status" value="2"/>
</dbReference>
<reference evidence="15" key="1">
    <citation type="submission" date="2013-10" db="EMBL/GenBank/DDBJ databases">
        <authorList>
            <person name="Schartl M."/>
            <person name="Warren W."/>
        </authorList>
    </citation>
    <scope>NUCLEOTIDE SEQUENCE [LARGE SCALE GENOMIC DNA]</scope>
    <source>
        <strain evidence="15">female</strain>
    </source>
</reference>
<dbReference type="Gene3D" id="3.30.710.10">
    <property type="entry name" value="Potassium Channel Kv1.1, Chain A"/>
    <property type="match status" value="1"/>
</dbReference>
<dbReference type="Gene3D" id="3.30.160.60">
    <property type="entry name" value="Classic Zinc Finger"/>
    <property type="match status" value="2"/>
</dbReference>
<proteinExistence type="inferred from homology"/>
<evidence type="ECO:0000313" key="14">
    <source>
        <dbReference type="Ensembl" id="ENSPFOP00000006484.1"/>
    </source>
</evidence>
<evidence type="ECO:0000313" key="15">
    <source>
        <dbReference type="Proteomes" id="UP000028760"/>
    </source>
</evidence>
<dbReference type="FunFam" id="3.30.160.60:FF:002171">
    <property type="entry name" value="Zinc finger and BTB domain-containing protein 16"/>
    <property type="match status" value="1"/>
</dbReference>
<dbReference type="PANTHER" id="PTHR24394">
    <property type="entry name" value="ZINC FINGER PROTEIN"/>
    <property type="match status" value="1"/>
</dbReference>
<dbReference type="EMBL" id="AYCK01007821">
    <property type="status" value="NOT_ANNOTATED_CDS"/>
    <property type="molecule type" value="Genomic_DNA"/>
</dbReference>
<evidence type="ECO:0000256" key="8">
    <source>
        <dbReference type="ARBA" id="ARBA00023163"/>
    </source>
</evidence>
<evidence type="ECO:0000256" key="5">
    <source>
        <dbReference type="ARBA" id="ARBA00022771"/>
    </source>
</evidence>
<dbReference type="GO" id="GO:0000981">
    <property type="term" value="F:DNA-binding transcription factor activity, RNA polymerase II-specific"/>
    <property type="evidence" value="ECO:0007669"/>
    <property type="project" value="TreeGrafter"/>
</dbReference>
<dbReference type="InterPro" id="IPR013087">
    <property type="entry name" value="Znf_C2H2_type"/>
</dbReference>
<evidence type="ECO:0000256" key="2">
    <source>
        <dbReference type="ARBA" id="ARBA00006991"/>
    </source>
</evidence>
<feature type="domain" description="C2H2-type" evidence="13">
    <location>
        <begin position="616"/>
        <end position="643"/>
    </location>
</feature>
<comment type="similarity">
    <text evidence="2">Belongs to the krueppel C2H2-type zinc-finger protein family.</text>
</comment>
<evidence type="ECO:0000259" key="12">
    <source>
        <dbReference type="PROSITE" id="PS50097"/>
    </source>
</evidence>
<evidence type="ECO:0000256" key="1">
    <source>
        <dbReference type="ARBA" id="ARBA00004123"/>
    </source>
</evidence>
<reference evidence="14" key="2">
    <citation type="submission" date="2025-08" db="UniProtKB">
        <authorList>
            <consortium name="Ensembl"/>
        </authorList>
    </citation>
    <scope>IDENTIFICATION</scope>
</reference>
<evidence type="ECO:0000256" key="11">
    <source>
        <dbReference type="SAM" id="MobiDB-lite"/>
    </source>
</evidence>
<reference evidence="14" key="3">
    <citation type="submission" date="2025-09" db="UniProtKB">
        <authorList>
            <consortium name="Ensembl"/>
        </authorList>
    </citation>
    <scope>IDENTIFICATION</scope>
</reference>
<evidence type="ECO:0000256" key="9">
    <source>
        <dbReference type="ARBA" id="ARBA00023242"/>
    </source>
</evidence>
<dbReference type="SUPFAM" id="SSF54695">
    <property type="entry name" value="POZ domain"/>
    <property type="match status" value="1"/>
</dbReference>
<dbReference type="AlphaFoldDB" id="A0A087XL31"/>
<evidence type="ECO:0000256" key="4">
    <source>
        <dbReference type="ARBA" id="ARBA00022737"/>
    </source>
</evidence>
<dbReference type="GO" id="GO:0005634">
    <property type="term" value="C:nucleus"/>
    <property type="evidence" value="ECO:0007669"/>
    <property type="project" value="UniProtKB-SubCell"/>
</dbReference>
<dbReference type="SUPFAM" id="SSF57667">
    <property type="entry name" value="beta-beta-alpha zinc fingers"/>
    <property type="match status" value="2"/>
</dbReference>
<dbReference type="Pfam" id="PF00651">
    <property type="entry name" value="BTB"/>
    <property type="match status" value="1"/>
</dbReference>